<proteinExistence type="predicted"/>
<accession>A0AAD9L0H1</accession>
<dbReference type="AlphaFoldDB" id="A0AAD9L0H1"/>
<keyword evidence="4" id="KW-1185">Reference proteome</keyword>
<dbReference type="EMBL" id="JAODUO010000412">
    <property type="protein sequence ID" value="KAK2181069.1"/>
    <property type="molecule type" value="Genomic_DNA"/>
</dbReference>
<name>A0AAD9L0H1_RIDPI</name>
<comment type="caution">
    <text evidence="3">The sequence shown here is derived from an EMBL/GenBank/DDBJ whole genome shotgun (WGS) entry which is preliminary data.</text>
</comment>
<protein>
    <submittedName>
        <fullName evidence="3">Uncharacterized protein</fullName>
    </submittedName>
</protein>
<feature type="region of interest" description="Disordered" evidence="2">
    <location>
        <begin position="387"/>
        <end position="434"/>
    </location>
</feature>
<evidence type="ECO:0000313" key="3">
    <source>
        <dbReference type="EMBL" id="KAK2181069.1"/>
    </source>
</evidence>
<evidence type="ECO:0000313" key="4">
    <source>
        <dbReference type="Proteomes" id="UP001209878"/>
    </source>
</evidence>
<evidence type="ECO:0000256" key="1">
    <source>
        <dbReference type="SAM" id="Coils"/>
    </source>
</evidence>
<organism evidence="3 4">
    <name type="scientific">Ridgeia piscesae</name>
    <name type="common">Tubeworm</name>
    <dbReference type="NCBI Taxonomy" id="27915"/>
    <lineage>
        <taxon>Eukaryota</taxon>
        <taxon>Metazoa</taxon>
        <taxon>Spiralia</taxon>
        <taxon>Lophotrochozoa</taxon>
        <taxon>Annelida</taxon>
        <taxon>Polychaeta</taxon>
        <taxon>Sedentaria</taxon>
        <taxon>Canalipalpata</taxon>
        <taxon>Sabellida</taxon>
        <taxon>Siboglinidae</taxon>
        <taxon>Ridgeia</taxon>
    </lineage>
</organism>
<dbReference type="Proteomes" id="UP001209878">
    <property type="component" value="Unassembled WGS sequence"/>
</dbReference>
<gene>
    <name evidence="3" type="ORF">NP493_413g01035</name>
</gene>
<sequence length="515" mass="58469">MAADTGTHKKSYKKFFQRKAVLDIMRLQLDVSEEFLVKMKLSRLLSRDEYAQVKSLDWPHNRNNFLQIIIRKRWTKAMFEEFVHVMQETQDRQFADAFPAWLEMYFNDKSDPRHMDVHTPVKRRQVIPKDALDNELGTGTSEHVKNVIRSKIIHKDQQISQLRTENVTMHEVIERVTADNEILKHDMRRVEGALADILAATDLEMQSETVDENISDLRHLLLKQRKSIDDLKDENAKLAATNEDLRGKMSILTDKLVTLKSTASSLENILEQERKTSKAKLEKLTTKLADAKAKLAEATAKESEYRQIIQDLEERVATQGERMRQAAAEADQAVREREAAEQELVRVNDRTRKLLRKLNLTNSIDSMAFAADYARDVAYALKRRRNTQPNGVATSRPGLLSSIENGDDSSAPGDEINPPNTAKEPSDPGSRRNTLNDLEVQQSMNQRDTDALWRGKCGMCGRMFAEASNFDGACVFHKADATRLNDGTGVAVWSCCKSMDTLKGCQKARHVLAAS</sequence>
<evidence type="ECO:0000256" key="2">
    <source>
        <dbReference type="SAM" id="MobiDB-lite"/>
    </source>
</evidence>
<keyword evidence="1" id="KW-0175">Coiled coil</keyword>
<feature type="coiled-coil region" evidence="1">
    <location>
        <begin position="214"/>
        <end position="357"/>
    </location>
</feature>
<reference evidence="3" key="1">
    <citation type="journal article" date="2023" name="Mol. Biol. Evol.">
        <title>Third-Generation Sequencing Reveals the Adaptive Role of the Epigenome in Three Deep-Sea Polychaetes.</title>
        <authorList>
            <person name="Perez M."/>
            <person name="Aroh O."/>
            <person name="Sun Y."/>
            <person name="Lan Y."/>
            <person name="Juniper S.K."/>
            <person name="Young C.R."/>
            <person name="Angers B."/>
            <person name="Qian P.Y."/>
        </authorList>
    </citation>
    <scope>NUCLEOTIDE SEQUENCE</scope>
    <source>
        <strain evidence="3">R07B-5</strain>
    </source>
</reference>